<dbReference type="Proteomes" id="UP000736335">
    <property type="component" value="Unassembled WGS sequence"/>
</dbReference>
<dbReference type="Pfam" id="PF00878">
    <property type="entry name" value="CIMR"/>
    <property type="match status" value="2"/>
</dbReference>
<proteinExistence type="predicted"/>
<gene>
    <name evidence="12" type="ORF">BJ322DRAFT_669201</name>
</gene>
<dbReference type="PANTHER" id="PTHR15071">
    <property type="entry name" value="MANNOSE-6-PHOSPHATE RECEPTOR FAMILY MEMBER"/>
    <property type="match status" value="1"/>
</dbReference>
<dbReference type="PANTHER" id="PTHR15071:SF0">
    <property type="entry name" value="MANNOSE 6-PHOSPHATE RECEPTOR-LIKE PROTEIN 1"/>
    <property type="match status" value="1"/>
</dbReference>
<evidence type="ECO:0000256" key="7">
    <source>
        <dbReference type="ARBA" id="ARBA00023157"/>
    </source>
</evidence>
<keyword evidence="5 9" id="KW-1133">Transmembrane helix</keyword>
<dbReference type="OrthoDB" id="4504960at2759"/>
<sequence>MKCATAATLVLLALAASARDEKSCTVHDSEGTYYDLSGLTAKKDYSFTTFEGREYYINVCKSVQTETWALEDSGEVGGFTRKDRGDFSIGKVNTTIDVRDGHPLLIMKDGSNCIAGGDLKASTAIRFICDTSVTSTGQPQLLAELPPQDTTACAFFIEWRTSYACPTSEGVGFFGGIGFIILSIIALIVAWALFTVLWNRFMLGLRGADQLPTIPFDSVPNVDLSAVKGSVRKFTSRMGLNMGRWGSRNSFQGFSGDGITRSGFSRLPSSHEEAAHMLGEDEDEEDIESPIQIVRPPGMDSEGNVRL</sequence>
<evidence type="ECO:0000256" key="3">
    <source>
        <dbReference type="ARBA" id="ARBA00022692"/>
    </source>
</evidence>
<evidence type="ECO:0000313" key="12">
    <source>
        <dbReference type="EMBL" id="KAF9786724.1"/>
    </source>
</evidence>
<dbReference type="SUPFAM" id="SSF50911">
    <property type="entry name" value="Mannose 6-phosphate receptor domain"/>
    <property type="match status" value="1"/>
</dbReference>
<dbReference type="GO" id="GO:0000139">
    <property type="term" value="C:Golgi membrane"/>
    <property type="evidence" value="ECO:0007669"/>
    <property type="project" value="UniProtKB-SubCell"/>
</dbReference>
<keyword evidence="7" id="KW-1015">Disulfide bond</keyword>
<reference evidence="12" key="1">
    <citation type="journal article" date="2020" name="Nat. Commun.">
        <title>Large-scale genome sequencing of mycorrhizal fungi provides insights into the early evolution of symbiotic traits.</title>
        <authorList>
            <person name="Miyauchi S."/>
            <person name="Kiss E."/>
            <person name="Kuo A."/>
            <person name="Drula E."/>
            <person name="Kohler A."/>
            <person name="Sanchez-Garcia M."/>
            <person name="Morin E."/>
            <person name="Andreopoulos B."/>
            <person name="Barry K.W."/>
            <person name="Bonito G."/>
            <person name="Buee M."/>
            <person name="Carver A."/>
            <person name="Chen C."/>
            <person name="Cichocki N."/>
            <person name="Clum A."/>
            <person name="Culley D."/>
            <person name="Crous P.W."/>
            <person name="Fauchery L."/>
            <person name="Girlanda M."/>
            <person name="Hayes R.D."/>
            <person name="Keri Z."/>
            <person name="LaButti K."/>
            <person name="Lipzen A."/>
            <person name="Lombard V."/>
            <person name="Magnuson J."/>
            <person name="Maillard F."/>
            <person name="Murat C."/>
            <person name="Nolan M."/>
            <person name="Ohm R.A."/>
            <person name="Pangilinan J."/>
            <person name="Pereira M.F."/>
            <person name="Perotto S."/>
            <person name="Peter M."/>
            <person name="Pfister S."/>
            <person name="Riley R."/>
            <person name="Sitrit Y."/>
            <person name="Stielow J.B."/>
            <person name="Szollosi G."/>
            <person name="Zifcakova L."/>
            <person name="Stursova M."/>
            <person name="Spatafora J.W."/>
            <person name="Tedersoo L."/>
            <person name="Vaario L.M."/>
            <person name="Yamada A."/>
            <person name="Yan M."/>
            <person name="Wang P."/>
            <person name="Xu J."/>
            <person name="Bruns T."/>
            <person name="Baldrian P."/>
            <person name="Vilgalys R."/>
            <person name="Dunand C."/>
            <person name="Henrissat B."/>
            <person name="Grigoriev I.V."/>
            <person name="Hibbett D."/>
            <person name="Nagy L.G."/>
            <person name="Martin F.M."/>
        </authorList>
    </citation>
    <scope>NUCLEOTIDE SEQUENCE</scope>
    <source>
        <strain evidence="12">UH-Tt-Lm1</strain>
    </source>
</reference>
<evidence type="ECO:0000256" key="1">
    <source>
        <dbReference type="ARBA" id="ARBA00004308"/>
    </source>
</evidence>
<evidence type="ECO:0000256" key="10">
    <source>
        <dbReference type="SAM" id="SignalP"/>
    </source>
</evidence>
<feature type="chain" id="PRO_5040172078" evidence="10">
    <location>
        <begin position="19"/>
        <end position="307"/>
    </location>
</feature>
<dbReference type="SMART" id="SM01404">
    <property type="entry name" value="CIMR"/>
    <property type="match status" value="1"/>
</dbReference>
<dbReference type="GO" id="GO:0010008">
    <property type="term" value="C:endosome membrane"/>
    <property type="evidence" value="ECO:0007669"/>
    <property type="project" value="UniProtKB-SubCell"/>
</dbReference>
<comment type="caution">
    <text evidence="12">The sequence shown here is derived from an EMBL/GenBank/DDBJ whole genome shotgun (WGS) entry which is preliminary data.</text>
</comment>
<dbReference type="InterPro" id="IPR000479">
    <property type="entry name" value="CIMR_rpt"/>
</dbReference>
<feature type="transmembrane region" description="Helical" evidence="9">
    <location>
        <begin position="171"/>
        <end position="198"/>
    </location>
</feature>
<dbReference type="GO" id="GO:0007034">
    <property type="term" value="P:vacuolar transport"/>
    <property type="evidence" value="ECO:0007669"/>
    <property type="project" value="TreeGrafter"/>
</dbReference>
<evidence type="ECO:0000256" key="2">
    <source>
        <dbReference type="ARBA" id="ARBA00022448"/>
    </source>
</evidence>
<accession>A0A9P6HGX4</accession>
<keyword evidence="6 9" id="KW-0472">Membrane</keyword>
<keyword evidence="3 9" id="KW-0812">Transmembrane</keyword>
<dbReference type="InterPro" id="IPR009011">
    <property type="entry name" value="Man6P_isomerase_rcpt-bd_dom_sf"/>
</dbReference>
<keyword evidence="12" id="KW-0675">Receptor</keyword>
<feature type="signal peptide" evidence="10">
    <location>
        <begin position="1"/>
        <end position="18"/>
    </location>
</feature>
<dbReference type="InterPro" id="IPR044865">
    <property type="entry name" value="MRH_dom"/>
</dbReference>
<feature type="domain" description="MRH" evidence="11">
    <location>
        <begin position="22"/>
        <end position="167"/>
    </location>
</feature>
<evidence type="ECO:0000256" key="4">
    <source>
        <dbReference type="ARBA" id="ARBA00022729"/>
    </source>
</evidence>
<evidence type="ECO:0000256" key="9">
    <source>
        <dbReference type="SAM" id="Phobius"/>
    </source>
</evidence>
<evidence type="ECO:0000256" key="5">
    <source>
        <dbReference type="ARBA" id="ARBA00022989"/>
    </source>
</evidence>
<name>A0A9P6HGX4_9AGAM</name>
<dbReference type="GO" id="GO:0005537">
    <property type="term" value="F:D-mannose binding"/>
    <property type="evidence" value="ECO:0007669"/>
    <property type="project" value="InterPro"/>
</dbReference>
<dbReference type="PROSITE" id="PS51914">
    <property type="entry name" value="MRH"/>
    <property type="match status" value="1"/>
</dbReference>
<dbReference type="GO" id="GO:0005770">
    <property type="term" value="C:late endosome"/>
    <property type="evidence" value="ECO:0007669"/>
    <property type="project" value="TreeGrafter"/>
</dbReference>
<dbReference type="AlphaFoldDB" id="A0A9P6HGX4"/>
<keyword evidence="2" id="KW-0813">Transport</keyword>
<keyword evidence="4 10" id="KW-0732">Signal</keyword>
<feature type="region of interest" description="Disordered" evidence="8">
    <location>
        <begin position="272"/>
        <end position="307"/>
    </location>
</feature>
<evidence type="ECO:0000256" key="8">
    <source>
        <dbReference type="SAM" id="MobiDB-lite"/>
    </source>
</evidence>
<evidence type="ECO:0000313" key="13">
    <source>
        <dbReference type="Proteomes" id="UP000736335"/>
    </source>
</evidence>
<dbReference type="Gene3D" id="2.70.130.10">
    <property type="entry name" value="Mannose-6-phosphate receptor binding domain"/>
    <property type="match status" value="1"/>
</dbReference>
<protein>
    <submittedName>
        <fullName evidence="12">Mannose-6-phosphate receptor binding domain-containing protein</fullName>
    </submittedName>
</protein>
<evidence type="ECO:0000259" key="11">
    <source>
        <dbReference type="PROSITE" id="PS51914"/>
    </source>
</evidence>
<organism evidence="12 13">
    <name type="scientific">Thelephora terrestris</name>
    <dbReference type="NCBI Taxonomy" id="56493"/>
    <lineage>
        <taxon>Eukaryota</taxon>
        <taxon>Fungi</taxon>
        <taxon>Dikarya</taxon>
        <taxon>Basidiomycota</taxon>
        <taxon>Agaricomycotina</taxon>
        <taxon>Agaricomycetes</taxon>
        <taxon>Thelephorales</taxon>
        <taxon>Thelephoraceae</taxon>
        <taxon>Thelephora</taxon>
    </lineage>
</organism>
<keyword evidence="13" id="KW-1185">Reference proteome</keyword>
<evidence type="ECO:0000256" key="6">
    <source>
        <dbReference type="ARBA" id="ARBA00023136"/>
    </source>
</evidence>
<reference evidence="12" key="2">
    <citation type="submission" date="2020-11" db="EMBL/GenBank/DDBJ databases">
        <authorList>
            <consortium name="DOE Joint Genome Institute"/>
            <person name="Kuo A."/>
            <person name="Miyauchi S."/>
            <person name="Kiss E."/>
            <person name="Drula E."/>
            <person name="Kohler A."/>
            <person name="Sanchez-Garcia M."/>
            <person name="Andreopoulos B."/>
            <person name="Barry K.W."/>
            <person name="Bonito G."/>
            <person name="Buee M."/>
            <person name="Carver A."/>
            <person name="Chen C."/>
            <person name="Cichocki N."/>
            <person name="Clum A."/>
            <person name="Culley D."/>
            <person name="Crous P.W."/>
            <person name="Fauchery L."/>
            <person name="Girlanda M."/>
            <person name="Hayes R."/>
            <person name="Keri Z."/>
            <person name="Labutti K."/>
            <person name="Lipzen A."/>
            <person name="Lombard V."/>
            <person name="Magnuson J."/>
            <person name="Maillard F."/>
            <person name="Morin E."/>
            <person name="Murat C."/>
            <person name="Nolan M."/>
            <person name="Ohm R."/>
            <person name="Pangilinan J."/>
            <person name="Pereira M."/>
            <person name="Perotto S."/>
            <person name="Peter M."/>
            <person name="Riley R."/>
            <person name="Sitrit Y."/>
            <person name="Stielow B."/>
            <person name="Szollosi G."/>
            <person name="Zifcakova L."/>
            <person name="Stursova M."/>
            <person name="Spatafora J.W."/>
            <person name="Tedersoo L."/>
            <person name="Vaario L.-M."/>
            <person name="Yamada A."/>
            <person name="Yan M."/>
            <person name="Wang P."/>
            <person name="Xu J."/>
            <person name="Bruns T."/>
            <person name="Baldrian P."/>
            <person name="Vilgalys R."/>
            <person name="Henrissat B."/>
            <person name="Grigoriev I.V."/>
            <person name="Hibbett D."/>
            <person name="Nagy L.G."/>
            <person name="Martin F.M."/>
        </authorList>
    </citation>
    <scope>NUCLEOTIDE SEQUENCE</scope>
    <source>
        <strain evidence="12">UH-Tt-Lm1</strain>
    </source>
</reference>
<comment type="subcellular location">
    <subcellularLocation>
        <location evidence="1">Endomembrane system</location>
    </subcellularLocation>
</comment>
<dbReference type="GO" id="GO:0038023">
    <property type="term" value="F:signaling receptor activity"/>
    <property type="evidence" value="ECO:0007669"/>
    <property type="project" value="InterPro"/>
</dbReference>
<dbReference type="EMBL" id="WIUZ02000005">
    <property type="protein sequence ID" value="KAF9786724.1"/>
    <property type="molecule type" value="Genomic_DNA"/>
</dbReference>